<gene>
    <name evidence="10" type="ORF">BpHYR1_019877</name>
</gene>
<feature type="transmembrane region" description="Helical" evidence="8">
    <location>
        <begin position="281"/>
        <end position="303"/>
    </location>
</feature>
<reference evidence="10 11" key="1">
    <citation type="journal article" date="2018" name="Sci. Rep.">
        <title>Genomic signatures of local adaptation to the degree of environmental predictability in rotifers.</title>
        <authorList>
            <person name="Franch-Gras L."/>
            <person name="Hahn C."/>
            <person name="Garcia-Roger E.M."/>
            <person name="Carmona M.J."/>
            <person name="Serra M."/>
            <person name="Gomez A."/>
        </authorList>
    </citation>
    <scope>NUCLEOTIDE SEQUENCE [LARGE SCALE GENOMIC DNA]</scope>
    <source>
        <strain evidence="10">HYR1</strain>
    </source>
</reference>
<sequence length="423" mass="50392">MNIAVWTALNLKVMDIVLIKYFGKKSQFNIFLTKILIFLALFKKILKRLYSHRNNNKILKSSVKHYLNLNLTIKESISLFRQNVTSFVNLIKSYDNNWKNKLKHSPIQSIGDISWSWSEPSPIYWMLQDKLDEYKYYFNRTYNSQFTNDELDEFNRVSIDLLYNSPVNIWSSNRLVSKNMYQDSVDGFLIGKKALKVDTQILLNLYCNSRMDYKDASCCAQPETITILQKIIFLVFIIIFIVFFVLFLYRYFFIKYQNYRINMFGPEISLTPGCKSAASSYGFYGLFKALAEFAFFMFYFFACDRANYFMKENKHFSLLTFLTPFIYVFIVGIFFQDKLPLAKVMNRYQTDELKGFMQIFILFYRLSGAEKNTVLYLTMRLFTGAYLFLSGYGHFMYFWNTSNFAITRLFELETRLQNLDYRF</sequence>
<comment type="caution">
    <text evidence="10">The sequence shown here is derived from an EMBL/GenBank/DDBJ whole genome shotgun (WGS) entry which is preliminary data.</text>
</comment>
<dbReference type="InterPro" id="IPR012419">
    <property type="entry name" value="Cas1_AcylTrans_dom"/>
</dbReference>
<evidence type="ECO:0000313" key="10">
    <source>
        <dbReference type="EMBL" id="RNA44488.1"/>
    </source>
</evidence>
<dbReference type="PANTHER" id="PTHR13533:SF1">
    <property type="entry name" value="N-ACETYLNEURAMINATE 9-O-ACETYLTRANSFERASE"/>
    <property type="match status" value="1"/>
</dbReference>
<evidence type="ECO:0000256" key="4">
    <source>
        <dbReference type="ARBA" id="ARBA00022692"/>
    </source>
</evidence>
<protein>
    <submittedName>
        <fullName evidence="10">CAS1 domain-containing 1</fullName>
    </submittedName>
</protein>
<evidence type="ECO:0000256" key="3">
    <source>
        <dbReference type="ARBA" id="ARBA00022679"/>
    </source>
</evidence>
<keyword evidence="11" id="KW-1185">Reference proteome</keyword>
<evidence type="ECO:0000313" key="11">
    <source>
        <dbReference type="Proteomes" id="UP000276133"/>
    </source>
</evidence>
<feature type="transmembrane region" description="Helical" evidence="8">
    <location>
        <begin position="374"/>
        <end position="399"/>
    </location>
</feature>
<dbReference type="OrthoDB" id="1932925at2759"/>
<keyword evidence="4 8" id="KW-0812">Transmembrane</keyword>
<feature type="transmembrane region" description="Helical" evidence="8">
    <location>
        <begin position="28"/>
        <end position="46"/>
    </location>
</feature>
<dbReference type="Proteomes" id="UP000276133">
    <property type="component" value="Unassembled WGS sequence"/>
</dbReference>
<feature type="transmembrane region" description="Helical" evidence="8">
    <location>
        <begin position="315"/>
        <end position="335"/>
    </location>
</feature>
<evidence type="ECO:0000256" key="6">
    <source>
        <dbReference type="ARBA" id="ARBA00023136"/>
    </source>
</evidence>
<comment type="similarity">
    <text evidence="2">Belongs to the PC-esterase family. CASD1 subfamily.</text>
</comment>
<comment type="subcellular location">
    <subcellularLocation>
        <location evidence="1">Membrane</location>
        <topology evidence="1">Multi-pass membrane protein</topology>
    </subcellularLocation>
</comment>
<evidence type="ECO:0000256" key="1">
    <source>
        <dbReference type="ARBA" id="ARBA00004141"/>
    </source>
</evidence>
<evidence type="ECO:0000256" key="2">
    <source>
        <dbReference type="ARBA" id="ARBA00010666"/>
    </source>
</evidence>
<accession>A0A3M7T9B1</accession>
<dbReference type="GO" id="GO:0005794">
    <property type="term" value="C:Golgi apparatus"/>
    <property type="evidence" value="ECO:0007669"/>
    <property type="project" value="UniProtKB-ARBA"/>
</dbReference>
<keyword evidence="3" id="KW-0808">Transferase</keyword>
<name>A0A3M7T9B1_BRAPC</name>
<dbReference type="PANTHER" id="PTHR13533">
    <property type="entry name" value="N-ACETYLNEURAMINATE 9-O-ACETYLTRANSFERASE"/>
    <property type="match status" value="1"/>
</dbReference>
<evidence type="ECO:0000259" key="9">
    <source>
        <dbReference type="Pfam" id="PF07779"/>
    </source>
</evidence>
<dbReference type="GO" id="GO:0005975">
    <property type="term" value="P:carbohydrate metabolic process"/>
    <property type="evidence" value="ECO:0007669"/>
    <property type="project" value="UniProtKB-ARBA"/>
</dbReference>
<organism evidence="10 11">
    <name type="scientific">Brachionus plicatilis</name>
    <name type="common">Marine rotifer</name>
    <name type="synonym">Brachionus muelleri</name>
    <dbReference type="NCBI Taxonomy" id="10195"/>
    <lineage>
        <taxon>Eukaryota</taxon>
        <taxon>Metazoa</taxon>
        <taxon>Spiralia</taxon>
        <taxon>Gnathifera</taxon>
        <taxon>Rotifera</taxon>
        <taxon>Eurotatoria</taxon>
        <taxon>Monogononta</taxon>
        <taxon>Pseudotrocha</taxon>
        <taxon>Ploima</taxon>
        <taxon>Brachionidae</taxon>
        <taxon>Brachionus</taxon>
    </lineage>
</organism>
<dbReference type="GO" id="GO:0016740">
    <property type="term" value="F:transferase activity"/>
    <property type="evidence" value="ECO:0007669"/>
    <property type="project" value="UniProtKB-KW"/>
</dbReference>
<dbReference type="AlphaFoldDB" id="A0A3M7T9B1"/>
<keyword evidence="5 8" id="KW-1133">Transmembrane helix</keyword>
<feature type="transmembrane region" description="Helical" evidence="8">
    <location>
        <begin position="231"/>
        <end position="253"/>
    </location>
</feature>
<dbReference type="Pfam" id="PF07779">
    <property type="entry name" value="Cas1_AcylT"/>
    <property type="match status" value="1"/>
</dbReference>
<dbReference type="EMBL" id="REGN01000097">
    <property type="protein sequence ID" value="RNA44488.1"/>
    <property type="molecule type" value="Genomic_DNA"/>
</dbReference>
<keyword evidence="7" id="KW-0325">Glycoprotein</keyword>
<evidence type="ECO:0000256" key="8">
    <source>
        <dbReference type="SAM" id="Phobius"/>
    </source>
</evidence>
<dbReference type="GO" id="GO:0016020">
    <property type="term" value="C:membrane"/>
    <property type="evidence" value="ECO:0007669"/>
    <property type="project" value="UniProtKB-SubCell"/>
</dbReference>
<evidence type="ECO:0000256" key="7">
    <source>
        <dbReference type="ARBA" id="ARBA00023180"/>
    </source>
</evidence>
<evidence type="ECO:0000256" key="5">
    <source>
        <dbReference type="ARBA" id="ARBA00022989"/>
    </source>
</evidence>
<feature type="domain" description="Cas1p 10 TM acyl transferase" evidence="9">
    <location>
        <begin position="211"/>
        <end position="417"/>
    </location>
</feature>
<proteinExistence type="inferred from homology"/>
<keyword evidence="6 8" id="KW-0472">Membrane</keyword>